<gene>
    <name evidence="8" type="ORF">HLB44_16575</name>
</gene>
<dbReference type="PROSITE" id="PS01129">
    <property type="entry name" value="PSI_RLU"/>
    <property type="match status" value="1"/>
</dbReference>
<dbReference type="InterPro" id="IPR006224">
    <property type="entry name" value="PsdUridine_synth_RluA-like_CS"/>
</dbReference>
<evidence type="ECO:0000256" key="6">
    <source>
        <dbReference type="SAM" id="MobiDB-lite"/>
    </source>
</evidence>
<dbReference type="InterPro" id="IPR002942">
    <property type="entry name" value="S4_RNA-bd"/>
</dbReference>
<evidence type="ECO:0000313" key="8">
    <source>
        <dbReference type="EMBL" id="NRF68612.1"/>
    </source>
</evidence>
<accession>A0ABX2EIZ7</accession>
<dbReference type="InterPro" id="IPR006145">
    <property type="entry name" value="PsdUridine_synth_RsuA/RluA"/>
</dbReference>
<feature type="region of interest" description="Disordered" evidence="6">
    <location>
        <begin position="1"/>
        <end position="21"/>
    </location>
</feature>
<sequence>MSDTEAPDPLPGEAGEPEEAAGEWRESVIDASLHGQRLDKGLVALAPEFSRSYLQQLIAGGHVQLDGAAQSVPARKLRAGQRLRFELVPTAQSQAFRPEPMALAIVHEDEHLLVVDKPAGLVVHPAAGNWSGTLLNGLLAHHAGAANLPRAGIVHRLDKDTSGLMVVAKTLPAMTGLVRSIAAREVKRVYLALAHGSAAWTQLRIEAPIGRDPVSRVRMAVVAGGKPARTDVERLALQDGFSALRCRLHTGRTHQIRVHLAHQGLPLVADAVYGGRPALGMQRQALHAAELAFAHPVASSVLAFTAPLPADLAAAWRQIHGT</sequence>
<dbReference type="InterPro" id="IPR050188">
    <property type="entry name" value="RluA_PseudoU_synthase"/>
</dbReference>
<reference evidence="8 9" key="1">
    <citation type="submission" date="2020-05" db="EMBL/GenBank/DDBJ databases">
        <title>Aquincola sp. isolate from soil.</title>
        <authorList>
            <person name="Han J."/>
            <person name="Kim D.-U."/>
        </authorList>
    </citation>
    <scope>NUCLEOTIDE SEQUENCE [LARGE SCALE GENOMIC DNA]</scope>
    <source>
        <strain evidence="8 9">S2</strain>
    </source>
</reference>
<protein>
    <recommendedName>
        <fullName evidence="5">Pseudouridine synthase</fullName>
        <ecNumber evidence="5">5.4.99.-</ecNumber>
    </recommendedName>
</protein>
<dbReference type="CDD" id="cd00165">
    <property type="entry name" value="S4"/>
    <property type="match status" value="1"/>
</dbReference>
<comment type="caution">
    <text evidence="8">The sequence shown here is derived from an EMBL/GenBank/DDBJ whole genome shotgun (WGS) entry which is preliminary data.</text>
</comment>
<evidence type="ECO:0000256" key="4">
    <source>
        <dbReference type="PROSITE-ProRule" id="PRU00182"/>
    </source>
</evidence>
<dbReference type="PROSITE" id="PS50889">
    <property type="entry name" value="S4"/>
    <property type="match status" value="1"/>
</dbReference>
<keyword evidence="4" id="KW-0694">RNA-binding</keyword>
<organism evidence="8 9">
    <name type="scientific">Pseudaquabacterium terrae</name>
    <dbReference type="NCBI Taxonomy" id="2732868"/>
    <lineage>
        <taxon>Bacteria</taxon>
        <taxon>Pseudomonadati</taxon>
        <taxon>Pseudomonadota</taxon>
        <taxon>Betaproteobacteria</taxon>
        <taxon>Burkholderiales</taxon>
        <taxon>Sphaerotilaceae</taxon>
        <taxon>Pseudaquabacterium</taxon>
    </lineage>
</organism>
<keyword evidence="9" id="KW-1185">Reference proteome</keyword>
<dbReference type="Pfam" id="PF01479">
    <property type="entry name" value="S4"/>
    <property type="match status" value="1"/>
</dbReference>
<dbReference type="PANTHER" id="PTHR21600">
    <property type="entry name" value="MITOCHONDRIAL RNA PSEUDOURIDINE SYNTHASE"/>
    <property type="match status" value="1"/>
</dbReference>
<evidence type="ECO:0000256" key="5">
    <source>
        <dbReference type="RuleBase" id="RU362028"/>
    </source>
</evidence>
<dbReference type="SMART" id="SM00363">
    <property type="entry name" value="S4"/>
    <property type="match status" value="1"/>
</dbReference>
<comment type="function">
    <text evidence="5">Responsible for synthesis of pseudouridine from uracil.</text>
</comment>
<dbReference type="SUPFAM" id="SSF55174">
    <property type="entry name" value="Alpha-L RNA-binding motif"/>
    <property type="match status" value="1"/>
</dbReference>
<dbReference type="Gene3D" id="3.30.2350.10">
    <property type="entry name" value="Pseudouridine synthase"/>
    <property type="match status" value="1"/>
</dbReference>
<dbReference type="Pfam" id="PF00849">
    <property type="entry name" value="PseudoU_synth_2"/>
    <property type="match status" value="1"/>
</dbReference>
<comment type="catalytic activity">
    <reaction evidence="3">
        <text>uridine(1911/1915/1917) in 23S rRNA = pseudouridine(1911/1915/1917) in 23S rRNA</text>
        <dbReference type="Rhea" id="RHEA:42524"/>
        <dbReference type="Rhea" id="RHEA-COMP:10097"/>
        <dbReference type="Rhea" id="RHEA-COMP:10098"/>
        <dbReference type="ChEBI" id="CHEBI:65314"/>
        <dbReference type="ChEBI" id="CHEBI:65315"/>
        <dbReference type="EC" id="5.4.99.23"/>
    </reaction>
</comment>
<keyword evidence="2 5" id="KW-0413">Isomerase</keyword>
<evidence type="ECO:0000256" key="1">
    <source>
        <dbReference type="ARBA" id="ARBA00010876"/>
    </source>
</evidence>
<dbReference type="EMBL" id="JABRWJ010000005">
    <property type="protein sequence ID" value="NRF68612.1"/>
    <property type="molecule type" value="Genomic_DNA"/>
</dbReference>
<comment type="similarity">
    <text evidence="1 5">Belongs to the pseudouridine synthase RluA family.</text>
</comment>
<comment type="catalytic activity">
    <reaction evidence="5">
        <text>a uridine in RNA = a pseudouridine in RNA</text>
        <dbReference type="Rhea" id="RHEA:48348"/>
        <dbReference type="Rhea" id="RHEA-COMP:12068"/>
        <dbReference type="Rhea" id="RHEA-COMP:12069"/>
        <dbReference type="ChEBI" id="CHEBI:65314"/>
        <dbReference type="ChEBI" id="CHEBI:65315"/>
    </reaction>
</comment>
<dbReference type="CDD" id="cd02869">
    <property type="entry name" value="PseudoU_synth_RluA_like"/>
    <property type="match status" value="1"/>
</dbReference>
<feature type="domain" description="RNA-binding S4" evidence="7">
    <location>
        <begin position="36"/>
        <end position="96"/>
    </location>
</feature>
<dbReference type="RefSeq" id="WP_173124500.1">
    <property type="nucleotide sequence ID" value="NZ_JABRWJ010000005.1"/>
</dbReference>
<dbReference type="InterPro" id="IPR020103">
    <property type="entry name" value="PsdUridine_synth_cat_dom_sf"/>
</dbReference>
<dbReference type="Gene3D" id="3.10.290.10">
    <property type="entry name" value="RNA-binding S4 domain"/>
    <property type="match status" value="1"/>
</dbReference>
<dbReference type="SUPFAM" id="SSF55120">
    <property type="entry name" value="Pseudouridine synthase"/>
    <property type="match status" value="1"/>
</dbReference>
<evidence type="ECO:0000259" key="7">
    <source>
        <dbReference type="SMART" id="SM00363"/>
    </source>
</evidence>
<dbReference type="PANTHER" id="PTHR21600:SF44">
    <property type="entry name" value="RIBOSOMAL LARGE SUBUNIT PSEUDOURIDINE SYNTHASE D"/>
    <property type="match status" value="1"/>
</dbReference>
<dbReference type="Proteomes" id="UP000737171">
    <property type="component" value="Unassembled WGS sequence"/>
</dbReference>
<proteinExistence type="inferred from homology"/>
<dbReference type="EC" id="5.4.99.-" evidence="5"/>
<evidence type="ECO:0000256" key="2">
    <source>
        <dbReference type="ARBA" id="ARBA00023235"/>
    </source>
</evidence>
<name>A0ABX2EIZ7_9BURK</name>
<dbReference type="NCBIfam" id="TIGR00005">
    <property type="entry name" value="rluA_subfam"/>
    <property type="match status" value="1"/>
</dbReference>
<evidence type="ECO:0000256" key="3">
    <source>
        <dbReference type="ARBA" id="ARBA00036882"/>
    </source>
</evidence>
<dbReference type="InterPro" id="IPR006225">
    <property type="entry name" value="PsdUridine_synth_RluC/D"/>
</dbReference>
<dbReference type="InterPro" id="IPR036986">
    <property type="entry name" value="S4_RNA-bd_sf"/>
</dbReference>
<evidence type="ECO:0000313" key="9">
    <source>
        <dbReference type="Proteomes" id="UP000737171"/>
    </source>
</evidence>